<dbReference type="AlphaFoldDB" id="A0A8H4RA39"/>
<name>A0A8H4RA39_9HELO</name>
<accession>A0A8H4RA39</accession>
<proteinExistence type="predicted"/>
<keyword evidence="2" id="KW-1185">Reference proteome</keyword>
<reference evidence="1 2" key="1">
    <citation type="submission" date="2020-03" db="EMBL/GenBank/DDBJ databases">
        <title>Draft Genome Sequence of Cudoniella acicularis.</title>
        <authorList>
            <person name="Buettner E."/>
            <person name="Kellner H."/>
        </authorList>
    </citation>
    <scope>NUCLEOTIDE SEQUENCE [LARGE SCALE GENOMIC DNA]</scope>
    <source>
        <strain evidence="1 2">DSM 108380</strain>
    </source>
</reference>
<evidence type="ECO:0000313" key="2">
    <source>
        <dbReference type="Proteomes" id="UP000566819"/>
    </source>
</evidence>
<evidence type="ECO:0000313" key="1">
    <source>
        <dbReference type="EMBL" id="KAF4626300.1"/>
    </source>
</evidence>
<comment type="caution">
    <text evidence="1">The sequence shown here is derived from an EMBL/GenBank/DDBJ whole genome shotgun (WGS) entry which is preliminary data.</text>
</comment>
<gene>
    <name evidence="1" type="ORF">G7Y89_g11860</name>
</gene>
<organism evidence="1 2">
    <name type="scientific">Cudoniella acicularis</name>
    <dbReference type="NCBI Taxonomy" id="354080"/>
    <lineage>
        <taxon>Eukaryota</taxon>
        <taxon>Fungi</taxon>
        <taxon>Dikarya</taxon>
        <taxon>Ascomycota</taxon>
        <taxon>Pezizomycotina</taxon>
        <taxon>Leotiomycetes</taxon>
        <taxon>Helotiales</taxon>
        <taxon>Tricladiaceae</taxon>
        <taxon>Cudoniella</taxon>
    </lineage>
</organism>
<evidence type="ECO:0008006" key="3">
    <source>
        <dbReference type="Google" id="ProtNLM"/>
    </source>
</evidence>
<sequence>MTILKPARNRADGNRSKRSPISFLNPETLHLILKLVAKTSSSNLRTAGLVSKAFYNVSRPFRGHVEVFDYMDATYWSQRYRNHGWKLIQLLLDDPTQMSRVRNIKGILVGLQALSAFRTPGI</sequence>
<dbReference type="Proteomes" id="UP000566819">
    <property type="component" value="Unassembled WGS sequence"/>
</dbReference>
<protein>
    <recommendedName>
        <fullName evidence="3">F-box domain-containing protein</fullName>
    </recommendedName>
</protein>
<dbReference type="EMBL" id="JAAMPI010001180">
    <property type="protein sequence ID" value="KAF4626300.1"/>
    <property type="molecule type" value="Genomic_DNA"/>
</dbReference>